<accession>A3LTX4</accession>
<dbReference type="GO" id="GO:0016504">
    <property type="term" value="F:peptidase activator activity"/>
    <property type="evidence" value="ECO:0007669"/>
    <property type="project" value="InterPro"/>
</dbReference>
<dbReference type="InterPro" id="IPR032372">
    <property type="entry name" value="Blm10_N"/>
</dbReference>
<evidence type="ECO:0000313" key="9">
    <source>
        <dbReference type="EMBL" id="ABN66488.2"/>
    </source>
</evidence>
<evidence type="ECO:0000256" key="2">
    <source>
        <dbReference type="ARBA" id="ARBA00022737"/>
    </source>
</evidence>
<dbReference type="PANTHER" id="PTHR32170">
    <property type="entry name" value="PROTEASOME ACTIVATOR COMPLEX SUBUNIT 4"/>
    <property type="match status" value="1"/>
</dbReference>
<sequence>MVRRPSYSTIESSRESHYNLDYPTDRKLLSELQLDSSSRFYARSRKRTLDLPSLLPYATENPQDQAKFLSHIVSHLYIAIKTLDIQGSLSVSAKDIAALKDIAGLSDIDLALETNLFEMNASSQDLAQTEGAEDENYLSVEYDTDTDHEGEDEEDDADEDDGESEGAVQHKKSPKSAAVVSVRTWTHELLVWLKMKYDMPVKLRMSLAKVYYAICLSRGQHIGLKTYVKVFELLTKDVRLLKQQHFKLDWKQLQQELSYHFPPVDTTLDQFEKKEHKQILRLAARASHFFPEDSLASIYKKLGSQFSITNASLVMSSMSLLPHTFVAGGEDNENDIRHYIPSFFYMWQKLSHASGFDAQVTARLGVVAMSALTKLNDDASAGEYLKLGKFGIFTEDQMEYLINSLINSLSIMVEKYSSLKTKYFHGFASAIVYSLNGSSALEPHGLIYYLRTLLNAIESYVHPSNTGEWSRPISKLVLSLIYQFHKRFNTENEKAGVLHDLPVELKLSDEVVTEFVTMFLPIIRTGIQSKKSSATDDYLSSVQLLAFLKPDMVLEYLLVDIYESLQGVISTHRVIIALRTIESLSRFFASRPIFRVHVTTILQLALPGIDTNDLEKTIHTLDVFASISNFAPFHDLTNGYGDPAIASQFVQGHLEHLKAKMYIEKEEIPFEVNHELELEALKSSTSAFKRIMNSLSERLFTLLKNIPDPSKSDGIEKDLAESLPKFLYVLLESLSDDIFESFRNEFFDFVLNNTYHTIADVSAEICGGLIKRDPKSFKKYSSIFIDRIIEEVEENGAGVSRTGVEILPRDQALFWNLVILNECIGNAGTYVVDSSKKLMKLSYFLMEHVKGPTVFSSSYLVNQMLQAVTKVRLNENRIIAPAYESKYGVDEKCWGAFQFDEDRFSEEKTNFDWFIPTDKEISFAVECFNGHVSKSLDNISNLMKSFNKESHLDASKSLQLSDELRMNLLYLGYCLSGVSYLLDPSFNEDIPKLNHQSESIQQHPDDQQEEEKEKITHFQDQSYSAVREHFFASLGKSESLEMPITADISARATPQIEGVDMSSMNPAITFRERKLYTSNYYFGDDMENRKSSDLYLKLHKTYHLIGKSLHIICKFLTANFLDNTKIFKHFIYVANIWFADVGRERMLDSSHARINYGYVSSIQSINRVRKPFTRIAISARLEAYHSLRVALHATSRTQTDLDRFLLEDIVKLSVSTYIAIAKSSQSLLLDAMKRLNGSYSVIVKSAFKYLTRALDENDHKKIESGLSIFSLRRIKTHIRNDFFNVQKYVELLLRCLDVDSVEVHNVAHALYDGVFKSITPPSSVCLIDHSEIDTIRPPDEFIDLEIKAVRFAKERKRKLYFDKLKKLENSVLAKEKSNSHWKTTSLNLSLLINLQSYLEIPTSDEVLQLLAKEASRDHPTISRLALKGVTRIVNKLNLLSTLDYKLENAYDFNFVPKGLKLVDTRPKKGESYFVDWRKELRNVSEPTYFVDHKASTGWLFWNDAMPVIAAGPVIKMSLEVSDELALKGFSSYVSKEWFKNIVKLWVTDNDANSAYQGTDVFVTSTLVTLISKGYIEGMTFDDLLDIVQEIYVKDDKSAHIVVCELLAGILLGSKNLRPELAKKRDEFVPDFLRNILESDLSPDNKGIWNIFAWWIPSHIDCRRFPEVFDVFTDMTIDHTSDSAFKEATKISYIRSVVAAITWCSPNPGKIMDLCLKNINHRYEAVRTQIGSLMAVMSFPYYSESVADSSEFIQRCKSQSGLSLYDVGGDNKLISLVPQLFEQIENWRKEVRELPPQIILRSDYIYAATTVLTWLRQELNTSISVLFQPYVTKYLVPFLLELINMKEVCQLGNIDPISVVKKVSQIPYSKKHLDDIVQMLEKYSKEDLNIIQTIIVGEFTETIYFKNLFLFDKSQRKRIFEVTYKLMYHKNVEIREFEASTLSGLIYSSPPDEVEERVNTYTKAFSKEIDIIRKKYRKSGYKNISPEDTIILHGATLGLGALVHAFSFSSPPPKWVPSILTILSNKASGIPGLVGKTAKESLGKFKKNRQDTWHIDSKVFSESEMEDLEGVLWKSYFI</sequence>
<dbReference type="STRING" id="322104.A3LTX4"/>
<dbReference type="SUPFAM" id="SSF48371">
    <property type="entry name" value="ARM repeat"/>
    <property type="match status" value="2"/>
</dbReference>
<evidence type="ECO:0000259" key="6">
    <source>
        <dbReference type="Pfam" id="PF11919"/>
    </source>
</evidence>
<organism evidence="9 10">
    <name type="scientific">Scheffersomyces stipitis (strain ATCC 58785 / CBS 6054 / NBRC 10063 / NRRL Y-11545)</name>
    <name type="common">Yeast</name>
    <name type="synonym">Pichia stipitis</name>
    <dbReference type="NCBI Taxonomy" id="322104"/>
    <lineage>
        <taxon>Eukaryota</taxon>
        <taxon>Fungi</taxon>
        <taxon>Dikarya</taxon>
        <taxon>Ascomycota</taxon>
        <taxon>Saccharomycotina</taxon>
        <taxon>Pichiomycetes</taxon>
        <taxon>Debaryomycetaceae</taxon>
        <taxon>Scheffersomyces</taxon>
    </lineage>
</organism>
<dbReference type="OMA" id="ECTQLVP"/>
<dbReference type="PANTHER" id="PTHR32170:SF3">
    <property type="entry name" value="PROTEASOME ACTIVATOR COMPLEX SUBUNIT 4"/>
    <property type="match status" value="1"/>
</dbReference>
<dbReference type="InterPro" id="IPR021843">
    <property type="entry name" value="PSME4_C"/>
</dbReference>
<dbReference type="Gene3D" id="1.10.287.2210">
    <property type="match status" value="1"/>
</dbReference>
<dbReference type="KEGG" id="pic:PICST_44887"/>
<dbReference type="RefSeq" id="XP_001384517.2">
    <property type="nucleotide sequence ID" value="XM_001384480.1"/>
</dbReference>
<evidence type="ECO:0000256" key="1">
    <source>
        <dbReference type="ARBA" id="ARBA00005739"/>
    </source>
</evidence>
<evidence type="ECO:0008006" key="11">
    <source>
        <dbReference type="Google" id="ProtNLM"/>
    </source>
</evidence>
<dbReference type="Pfam" id="PF16547">
    <property type="entry name" value="BLM10_N"/>
    <property type="match status" value="1"/>
</dbReference>
<feature type="domain" description="Proteasome activator complex subunit 4 C-terminal" evidence="6">
    <location>
        <begin position="1990"/>
        <end position="2077"/>
    </location>
</feature>
<dbReference type="InterPro" id="IPR035309">
    <property type="entry name" value="PSME4"/>
</dbReference>
<dbReference type="InParanoid" id="A3LTX4"/>
<protein>
    <recommendedName>
        <fullName evidence="11">Proteasome activator BLM10</fullName>
    </recommendedName>
</protein>
<dbReference type="GO" id="GO:0010499">
    <property type="term" value="P:proteasomal ubiquitin-independent protein catabolic process"/>
    <property type="evidence" value="ECO:0007669"/>
    <property type="project" value="TreeGrafter"/>
</dbReference>
<evidence type="ECO:0000256" key="5">
    <source>
        <dbReference type="SAM" id="MobiDB-lite"/>
    </source>
</evidence>
<dbReference type="InterPro" id="IPR032430">
    <property type="entry name" value="Blm10_mid"/>
</dbReference>
<name>A3LTX4_PICST</name>
<dbReference type="InterPro" id="IPR016024">
    <property type="entry name" value="ARM-type_fold"/>
</dbReference>
<evidence type="ECO:0000256" key="3">
    <source>
        <dbReference type="ARBA" id="ARBA00022763"/>
    </source>
</evidence>
<dbReference type="GO" id="GO:0006281">
    <property type="term" value="P:DNA repair"/>
    <property type="evidence" value="ECO:0007669"/>
    <property type="project" value="UniProtKB-KW"/>
</dbReference>
<feature type="compositionally biased region" description="Acidic residues" evidence="5">
    <location>
        <begin position="144"/>
        <end position="164"/>
    </location>
</feature>
<dbReference type="GO" id="GO:0005634">
    <property type="term" value="C:nucleus"/>
    <property type="evidence" value="ECO:0007669"/>
    <property type="project" value="UniProtKB-SubCell"/>
</dbReference>
<dbReference type="FunCoup" id="A3LTX4">
    <property type="interactions" value="366"/>
</dbReference>
<evidence type="ECO:0000259" key="7">
    <source>
        <dbReference type="Pfam" id="PF16507"/>
    </source>
</evidence>
<keyword evidence="4" id="KW-0234">DNA repair</keyword>
<dbReference type="Proteomes" id="UP000002258">
    <property type="component" value="Chromosome 4"/>
</dbReference>
<proteinExistence type="inferred from homology"/>
<dbReference type="HOGENOM" id="CLU_000772_0_0_1"/>
<evidence type="ECO:0000259" key="8">
    <source>
        <dbReference type="Pfam" id="PF16547"/>
    </source>
</evidence>
<gene>
    <name evidence="9" type="ORF">PICST_44887</name>
</gene>
<dbReference type="Pfam" id="PF11919">
    <property type="entry name" value="PSME4_C"/>
    <property type="match status" value="1"/>
</dbReference>
<dbReference type="eggNOG" id="KOG1851">
    <property type="taxonomic scope" value="Eukaryota"/>
</dbReference>
<keyword evidence="10" id="KW-1185">Reference proteome</keyword>
<dbReference type="EMBL" id="CP000498">
    <property type="protein sequence ID" value="ABN66488.2"/>
    <property type="molecule type" value="Genomic_DNA"/>
</dbReference>
<evidence type="ECO:0000313" key="10">
    <source>
        <dbReference type="Proteomes" id="UP000002258"/>
    </source>
</evidence>
<dbReference type="GO" id="GO:0005829">
    <property type="term" value="C:cytosol"/>
    <property type="evidence" value="ECO:0007669"/>
    <property type="project" value="TreeGrafter"/>
</dbReference>
<reference evidence="9 10" key="1">
    <citation type="journal article" date="2007" name="Nat. Biotechnol.">
        <title>Genome sequence of the lignocellulose-bioconverting and xylose-fermenting yeast Pichia stipitis.</title>
        <authorList>
            <person name="Jeffries T.W."/>
            <person name="Grigoriev I.V."/>
            <person name="Grimwood J."/>
            <person name="Laplaza J.M."/>
            <person name="Aerts A."/>
            <person name="Salamov A."/>
            <person name="Schmutz J."/>
            <person name="Lindquist E."/>
            <person name="Dehal P."/>
            <person name="Shapiro H."/>
            <person name="Jin Y.S."/>
            <person name="Passoth V."/>
            <person name="Richardson P.M."/>
        </authorList>
    </citation>
    <scope>NUCLEOTIDE SEQUENCE [LARGE SCALE GENOMIC DNA]</scope>
    <source>
        <strain evidence="10">ATCC 58785 / CBS 6054 / NBRC 10063 / NRRL Y-11545</strain>
    </source>
</reference>
<evidence type="ECO:0000256" key="4">
    <source>
        <dbReference type="ARBA" id="ARBA00023204"/>
    </source>
</evidence>
<keyword evidence="2" id="KW-0677">Repeat</keyword>
<feature type="domain" description="Proteasome activator Blm10 middle HEAT repeats region" evidence="7">
    <location>
        <begin position="450"/>
        <end position="982"/>
    </location>
</feature>
<dbReference type="GeneID" id="4838530"/>
<comment type="similarity">
    <text evidence="1">Belongs to the BLM10 family.</text>
</comment>
<dbReference type="GO" id="GO:0070628">
    <property type="term" value="F:proteasome binding"/>
    <property type="evidence" value="ECO:0007669"/>
    <property type="project" value="InterPro"/>
</dbReference>
<dbReference type="OrthoDB" id="17907at2759"/>
<keyword evidence="3" id="KW-0227">DNA damage</keyword>
<feature type="region of interest" description="Disordered" evidence="5">
    <location>
        <begin position="144"/>
        <end position="175"/>
    </location>
</feature>
<dbReference type="Pfam" id="PF16507">
    <property type="entry name" value="HEAT_PSME4_mid"/>
    <property type="match status" value="1"/>
</dbReference>
<feature type="domain" description="Proteasome activator Blm10 N-terminal" evidence="8">
    <location>
        <begin position="9"/>
        <end position="87"/>
    </location>
</feature>